<reference evidence="1" key="1">
    <citation type="submission" date="2020-03" db="EMBL/GenBank/DDBJ databases">
        <title>The deep terrestrial virosphere.</title>
        <authorList>
            <person name="Holmfeldt K."/>
            <person name="Nilsson E."/>
            <person name="Simone D."/>
            <person name="Lopez-Fernandez M."/>
            <person name="Wu X."/>
            <person name="de Brujin I."/>
            <person name="Lundin D."/>
            <person name="Andersson A."/>
            <person name="Bertilsson S."/>
            <person name="Dopson M."/>
        </authorList>
    </citation>
    <scope>NUCLEOTIDE SEQUENCE</scope>
    <source>
        <strain evidence="1">MM171A00102</strain>
        <strain evidence="2">MM171B00096</strain>
    </source>
</reference>
<evidence type="ECO:0000313" key="2">
    <source>
        <dbReference type="EMBL" id="QJB05192.1"/>
    </source>
</evidence>
<dbReference type="GO" id="GO:0003676">
    <property type="term" value="F:nucleic acid binding"/>
    <property type="evidence" value="ECO:0007669"/>
    <property type="project" value="InterPro"/>
</dbReference>
<evidence type="ECO:0000313" key="1">
    <source>
        <dbReference type="EMBL" id="QJB01456.1"/>
    </source>
</evidence>
<accession>A0A6M3M841</accession>
<dbReference type="AlphaFoldDB" id="A0A6M3M841"/>
<dbReference type="EMBL" id="MT143709">
    <property type="protein sequence ID" value="QJB01456.1"/>
    <property type="molecule type" value="Genomic_DNA"/>
</dbReference>
<protein>
    <recommendedName>
        <fullName evidence="3">VRR-NUC domain-containing protein</fullName>
    </recommendedName>
</protein>
<evidence type="ECO:0008006" key="3">
    <source>
        <dbReference type="Google" id="ProtNLM"/>
    </source>
</evidence>
<proteinExistence type="predicted"/>
<sequence>MAQTPEGKVKAKAKDLYKKYGAKYDRSAMTGMGQNGRPDDLVCRSPDGHFGGVEFKRDNVFKVSALQRVWLQGLEATGGSSMVVNLTNLDMLGHWLQQPGWRVNARFDGDKCVGHVASHPTHGEHEIKNPGT</sequence>
<dbReference type="InterPro" id="IPR011856">
    <property type="entry name" value="tRNA_endonuc-like_dom_sf"/>
</dbReference>
<gene>
    <name evidence="1" type="ORF">MM171A00102_0015</name>
    <name evidence="2" type="ORF">MM171B00096_0002</name>
</gene>
<organism evidence="1">
    <name type="scientific">viral metagenome</name>
    <dbReference type="NCBI Taxonomy" id="1070528"/>
    <lineage>
        <taxon>unclassified sequences</taxon>
        <taxon>metagenomes</taxon>
        <taxon>organismal metagenomes</taxon>
    </lineage>
</organism>
<dbReference type="EMBL" id="MT143896">
    <property type="protein sequence ID" value="QJB05192.1"/>
    <property type="molecule type" value="Genomic_DNA"/>
</dbReference>
<dbReference type="Gene3D" id="3.40.1350.10">
    <property type="match status" value="1"/>
</dbReference>
<name>A0A6M3M841_9ZZZZ</name>